<reference evidence="18" key="2">
    <citation type="submission" date="2020-04" db="EMBL/GenBank/DDBJ databases">
        <authorList>
            <consortium name="NCBI Genome Project"/>
        </authorList>
    </citation>
    <scope>NUCLEOTIDE SEQUENCE</scope>
    <source>
        <strain evidence="18">CBS 781.70</strain>
    </source>
</reference>
<evidence type="ECO:0000256" key="9">
    <source>
        <dbReference type="ARBA" id="ARBA00023128"/>
    </source>
</evidence>
<keyword evidence="17" id="KW-1185">Reference proteome</keyword>
<dbReference type="Gene3D" id="3.40.50.300">
    <property type="entry name" value="P-loop containing nucleotide triphosphate hydrolases"/>
    <property type="match status" value="1"/>
</dbReference>
<proteinExistence type="inferred from homology"/>
<evidence type="ECO:0000256" key="12">
    <source>
        <dbReference type="SAM" id="MobiDB-lite"/>
    </source>
</evidence>
<evidence type="ECO:0000259" key="15">
    <source>
        <dbReference type="SMART" id="SM01024"/>
    </source>
</evidence>
<dbReference type="RefSeq" id="XP_033530367.1">
    <property type="nucleotide sequence ID" value="XM_033677769.1"/>
</dbReference>
<feature type="region of interest" description="Disordered" evidence="12">
    <location>
        <begin position="348"/>
        <end position="375"/>
    </location>
</feature>
<dbReference type="SUPFAM" id="SSF52540">
    <property type="entry name" value="P-loop containing nucleoside triphosphate hydrolases"/>
    <property type="match status" value="1"/>
</dbReference>
<evidence type="ECO:0000256" key="6">
    <source>
        <dbReference type="ARBA" id="ARBA00022801"/>
    </source>
</evidence>
<keyword evidence="10 13" id="KW-0472">Membrane</keyword>
<reference evidence="18" key="3">
    <citation type="submission" date="2025-04" db="UniProtKB">
        <authorList>
            <consortium name="RefSeq"/>
        </authorList>
    </citation>
    <scope>IDENTIFICATION</scope>
    <source>
        <strain evidence="18">CBS 781.70</strain>
    </source>
</reference>
<evidence type="ECO:0000256" key="8">
    <source>
        <dbReference type="ARBA" id="ARBA00022989"/>
    </source>
</evidence>
<dbReference type="GO" id="GO:0005524">
    <property type="term" value="F:ATP binding"/>
    <property type="evidence" value="ECO:0007669"/>
    <property type="project" value="UniProtKB-KW"/>
</dbReference>
<keyword evidence="8 13" id="KW-1133">Transmembrane helix</keyword>
<dbReference type="OrthoDB" id="10251412at2759"/>
<keyword evidence="6 16" id="KW-0378">Hydrolase</keyword>
<dbReference type="GeneID" id="54418339"/>
<dbReference type="InterPro" id="IPR003593">
    <property type="entry name" value="AAA+_ATPase"/>
</dbReference>
<comment type="subcellular location">
    <subcellularLocation>
        <location evidence="1">Mitochondrion inner membrane</location>
        <topology evidence="1">Single-pass membrane protein</topology>
    </subcellularLocation>
</comment>
<evidence type="ECO:0000256" key="2">
    <source>
        <dbReference type="ARBA" id="ARBA00007448"/>
    </source>
</evidence>
<dbReference type="GO" id="GO:0005743">
    <property type="term" value="C:mitochondrial inner membrane"/>
    <property type="evidence" value="ECO:0007669"/>
    <property type="project" value="UniProtKB-SubCell"/>
</dbReference>
<keyword evidence="9" id="KW-0496">Mitochondrion</keyword>
<organism evidence="16">
    <name type="scientific">Eremomyces bilateralis CBS 781.70</name>
    <dbReference type="NCBI Taxonomy" id="1392243"/>
    <lineage>
        <taxon>Eukaryota</taxon>
        <taxon>Fungi</taxon>
        <taxon>Dikarya</taxon>
        <taxon>Ascomycota</taxon>
        <taxon>Pezizomycotina</taxon>
        <taxon>Dothideomycetes</taxon>
        <taxon>Dothideomycetes incertae sedis</taxon>
        <taxon>Eremomycetales</taxon>
        <taxon>Eremomycetaceae</taxon>
        <taxon>Eremomyces</taxon>
    </lineage>
</organism>
<evidence type="ECO:0000256" key="11">
    <source>
        <dbReference type="ARBA" id="ARBA00048778"/>
    </source>
</evidence>
<comment type="catalytic activity">
    <reaction evidence="11">
        <text>ATP + H2O = ADP + phosphate + H(+)</text>
        <dbReference type="Rhea" id="RHEA:13065"/>
        <dbReference type="ChEBI" id="CHEBI:15377"/>
        <dbReference type="ChEBI" id="CHEBI:15378"/>
        <dbReference type="ChEBI" id="CHEBI:30616"/>
        <dbReference type="ChEBI" id="CHEBI:43474"/>
        <dbReference type="ChEBI" id="CHEBI:456216"/>
    </reaction>
    <physiologicalReaction direction="left-to-right" evidence="11">
        <dbReference type="Rhea" id="RHEA:13066"/>
    </physiologicalReaction>
</comment>
<keyword evidence="4" id="KW-0547">Nucleotide-binding</keyword>
<dbReference type="InterPro" id="IPR027417">
    <property type="entry name" value="P-loop_NTPase"/>
</dbReference>
<feature type="domain" description="BCS1 N-terminal" evidence="15">
    <location>
        <begin position="52"/>
        <end position="247"/>
    </location>
</feature>
<comment type="similarity">
    <text evidence="2">Belongs to the AAA ATPase family. BCS1 subfamily.</text>
</comment>
<evidence type="ECO:0000313" key="16">
    <source>
        <dbReference type="EMBL" id="KAF1808736.1"/>
    </source>
</evidence>
<dbReference type="SMART" id="SM00382">
    <property type="entry name" value="AAA"/>
    <property type="match status" value="1"/>
</dbReference>
<dbReference type="Pfam" id="PF25426">
    <property type="entry name" value="AAA_lid_BCS1"/>
    <property type="match status" value="1"/>
</dbReference>
<evidence type="ECO:0000256" key="10">
    <source>
        <dbReference type="ARBA" id="ARBA00023136"/>
    </source>
</evidence>
<keyword evidence="3 13" id="KW-0812">Transmembrane</keyword>
<evidence type="ECO:0000256" key="7">
    <source>
        <dbReference type="ARBA" id="ARBA00022840"/>
    </source>
</evidence>
<evidence type="ECO:0000256" key="4">
    <source>
        <dbReference type="ARBA" id="ARBA00022741"/>
    </source>
</evidence>
<reference evidence="16 18" key="1">
    <citation type="submission" date="2020-01" db="EMBL/GenBank/DDBJ databases">
        <authorList>
            <consortium name="DOE Joint Genome Institute"/>
            <person name="Haridas S."/>
            <person name="Albert R."/>
            <person name="Binder M."/>
            <person name="Bloem J."/>
            <person name="Labutti K."/>
            <person name="Salamov A."/>
            <person name="Andreopoulos B."/>
            <person name="Baker S.E."/>
            <person name="Barry K."/>
            <person name="Bills G."/>
            <person name="Bluhm B.H."/>
            <person name="Cannon C."/>
            <person name="Castanera R."/>
            <person name="Culley D.E."/>
            <person name="Daum C."/>
            <person name="Ezra D."/>
            <person name="Gonzalez J.B."/>
            <person name="Henrissat B."/>
            <person name="Kuo A."/>
            <person name="Liang C."/>
            <person name="Lipzen A."/>
            <person name="Lutzoni F."/>
            <person name="Magnuson J."/>
            <person name="Mondo S."/>
            <person name="Nolan M."/>
            <person name="Ohm R."/>
            <person name="Pangilinan J."/>
            <person name="Park H.-J."/>
            <person name="Ramirez L."/>
            <person name="Alfaro M."/>
            <person name="Sun H."/>
            <person name="Tritt A."/>
            <person name="Yoshinaga Y."/>
            <person name="Zwiers L.-H."/>
            <person name="Turgeon B.G."/>
            <person name="Goodwin S.B."/>
            <person name="Spatafora J.W."/>
            <person name="Crous P.W."/>
            <person name="Grigoriev I.V."/>
        </authorList>
    </citation>
    <scope>NUCLEOTIDE SEQUENCE</scope>
    <source>
        <strain evidence="16 18">CBS 781.70</strain>
    </source>
</reference>
<evidence type="ECO:0000256" key="1">
    <source>
        <dbReference type="ARBA" id="ARBA00004434"/>
    </source>
</evidence>
<dbReference type="Pfam" id="PF08740">
    <property type="entry name" value="BCS1_N"/>
    <property type="match status" value="1"/>
</dbReference>
<gene>
    <name evidence="16 18" type="ORF">P152DRAFT_443087</name>
</gene>
<protein>
    <submittedName>
        <fullName evidence="16 18">P-loop containing nucleoside triphosphate hydrolase protein</fullName>
    </submittedName>
</protein>
<dbReference type="Pfam" id="PF00004">
    <property type="entry name" value="AAA"/>
    <property type="match status" value="1"/>
</dbReference>
<feature type="transmembrane region" description="Helical" evidence="13">
    <location>
        <begin position="42"/>
        <end position="61"/>
    </location>
</feature>
<dbReference type="InterPro" id="IPR050747">
    <property type="entry name" value="Mitochondrial_chaperone_BCS1"/>
</dbReference>
<dbReference type="GO" id="GO:0016887">
    <property type="term" value="F:ATP hydrolysis activity"/>
    <property type="evidence" value="ECO:0007669"/>
    <property type="project" value="InterPro"/>
</dbReference>
<dbReference type="InterPro" id="IPR014851">
    <property type="entry name" value="BCS1_N"/>
</dbReference>
<dbReference type="SMART" id="SM01024">
    <property type="entry name" value="BCS1_N"/>
    <property type="match status" value="1"/>
</dbReference>
<evidence type="ECO:0000259" key="14">
    <source>
        <dbReference type="SMART" id="SM00382"/>
    </source>
</evidence>
<sequence length="520" mass="58385">MVNQTNSSFGFAGYSSQTLRSFSPLPDLVAPLAAFTGVNSDTLLLVSFIFFALPSSAIYFFRAALDHVLDYITSTVYIREDDELYTTFMSWLLKHDSSKSIRCGEIYSDRSEGAWWTDDAKYDDFENAALADLNRPVMNFSEMNALIPPSLSPYFNTENRIWHNRRLFLITRIRRLAGRDEREVEEIRIRTVGLTTKSILSLLVDVQEWNAKENSDSASTSIYCIETRGYVFWRRAGERPSRPLSTVDMDDDMKSTIVSDMNDFFRPKSRLWYARRGIPYRRGYLLSGPPGTGKSSLSFALASTFGLSVYIITIRDPEINDAVLGAAFRDLPERCLVLLEDIDSAGLGDKRGKREDDSEEASSTGSRVGKPKGRGEIKTSVTLSGLLNAIDGVGGHEGHVLLMTTNHPEKLDPALVRPGRVDFLVNFSLATSVQVKHIFLRMYLDDASPMKCAEKERDWTESELKDLSEQFAAQVPSSKFSPAEIQNFLITRKREPQSSVDEIGTWVKKALKSKATGEGE</sequence>
<keyword evidence="7" id="KW-0067">ATP-binding</keyword>
<keyword evidence="5" id="KW-0999">Mitochondrion inner membrane</keyword>
<evidence type="ECO:0000256" key="3">
    <source>
        <dbReference type="ARBA" id="ARBA00022692"/>
    </source>
</evidence>
<accession>A0A6G1FSM3</accession>
<feature type="domain" description="AAA+ ATPase" evidence="14">
    <location>
        <begin position="280"/>
        <end position="431"/>
    </location>
</feature>
<evidence type="ECO:0000313" key="18">
    <source>
        <dbReference type="RefSeq" id="XP_033530367.1"/>
    </source>
</evidence>
<dbReference type="InterPro" id="IPR057495">
    <property type="entry name" value="AAA_lid_BCS1"/>
</dbReference>
<evidence type="ECO:0000256" key="5">
    <source>
        <dbReference type="ARBA" id="ARBA00022792"/>
    </source>
</evidence>
<evidence type="ECO:0000256" key="13">
    <source>
        <dbReference type="SAM" id="Phobius"/>
    </source>
</evidence>
<name>A0A6G1FSM3_9PEZI</name>
<dbReference type="EMBL" id="ML975179">
    <property type="protein sequence ID" value="KAF1808736.1"/>
    <property type="molecule type" value="Genomic_DNA"/>
</dbReference>
<evidence type="ECO:0000313" key="17">
    <source>
        <dbReference type="Proteomes" id="UP000504638"/>
    </source>
</evidence>
<dbReference type="Proteomes" id="UP000504638">
    <property type="component" value="Unplaced"/>
</dbReference>
<dbReference type="InterPro" id="IPR003959">
    <property type="entry name" value="ATPase_AAA_core"/>
</dbReference>
<dbReference type="AlphaFoldDB" id="A0A6G1FSM3"/>
<dbReference type="PANTHER" id="PTHR23070">
    <property type="entry name" value="BCS1 AAA-TYPE ATPASE"/>
    <property type="match status" value="1"/>
</dbReference>